<reference evidence="3 4" key="1">
    <citation type="submission" date="2019-02" db="EMBL/GenBank/DDBJ databases">
        <title>Deep-cultivation of Planctomycetes and their phenomic and genomic characterization uncovers novel biology.</title>
        <authorList>
            <person name="Wiegand S."/>
            <person name="Jogler M."/>
            <person name="Boedeker C."/>
            <person name="Pinto D."/>
            <person name="Vollmers J."/>
            <person name="Rivas-Marin E."/>
            <person name="Kohn T."/>
            <person name="Peeters S.H."/>
            <person name="Heuer A."/>
            <person name="Rast P."/>
            <person name="Oberbeckmann S."/>
            <person name="Bunk B."/>
            <person name="Jeske O."/>
            <person name="Meyerdierks A."/>
            <person name="Storesund J.E."/>
            <person name="Kallscheuer N."/>
            <person name="Luecker S."/>
            <person name="Lage O.M."/>
            <person name="Pohl T."/>
            <person name="Merkel B.J."/>
            <person name="Hornburger P."/>
            <person name="Mueller R.-W."/>
            <person name="Bruemmer F."/>
            <person name="Labrenz M."/>
            <person name="Spormann A.M."/>
            <person name="Op den Camp H."/>
            <person name="Overmann J."/>
            <person name="Amann R."/>
            <person name="Jetten M.S.M."/>
            <person name="Mascher T."/>
            <person name="Medema M.H."/>
            <person name="Devos D.P."/>
            <person name="Kaster A.-K."/>
            <person name="Ovreas L."/>
            <person name="Rohde M."/>
            <person name="Galperin M.Y."/>
            <person name="Jogler C."/>
        </authorList>
    </citation>
    <scope>NUCLEOTIDE SEQUENCE [LARGE SCALE GENOMIC DNA]</scope>
    <source>
        <strain evidence="3 4">Pan189</strain>
    </source>
</reference>
<evidence type="ECO:0000259" key="2">
    <source>
        <dbReference type="Pfam" id="PF02129"/>
    </source>
</evidence>
<protein>
    <recommendedName>
        <fullName evidence="2">Xaa-Pro dipeptidyl-peptidase-like domain-containing protein</fullName>
    </recommendedName>
</protein>
<dbReference type="InterPro" id="IPR011044">
    <property type="entry name" value="Quino_amine_DH_bsu"/>
</dbReference>
<accession>A0A517R619</accession>
<feature type="compositionally biased region" description="Basic and acidic residues" evidence="1">
    <location>
        <begin position="129"/>
        <end position="141"/>
    </location>
</feature>
<dbReference type="SUPFAM" id="SSF53474">
    <property type="entry name" value="alpha/beta-Hydrolases"/>
    <property type="match status" value="1"/>
</dbReference>
<feature type="domain" description="Xaa-Pro dipeptidyl-peptidase-like" evidence="2">
    <location>
        <begin position="205"/>
        <end position="296"/>
    </location>
</feature>
<dbReference type="InterPro" id="IPR000383">
    <property type="entry name" value="Xaa-Pro-like_dom"/>
</dbReference>
<dbReference type="AlphaFoldDB" id="A0A517R619"/>
<evidence type="ECO:0000313" key="4">
    <source>
        <dbReference type="Proteomes" id="UP000317318"/>
    </source>
</evidence>
<dbReference type="GO" id="GO:0016787">
    <property type="term" value="F:hydrolase activity"/>
    <property type="evidence" value="ECO:0007669"/>
    <property type="project" value="InterPro"/>
</dbReference>
<feature type="region of interest" description="Disordered" evidence="1">
    <location>
        <begin position="129"/>
        <end position="149"/>
    </location>
</feature>
<name>A0A517R619_9PLAN</name>
<dbReference type="SUPFAM" id="SSF50969">
    <property type="entry name" value="YVTN repeat-like/Quinoprotein amine dehydrogenase"/>
    <property type="match status" value="1"/>
</dbReference>
<keyword evidence="4" id="KW-1185">Reference proteome</keyword>
<gene>
    <name evidence="3" type="ORF">Pan189_37160</name>
</gene>
<evidence type="ECO:0000313" key="3">
    <source>
        <dbReference type="EMBL" id="QDT39310.1"/>
    </source>
</evidence>
<dbReference type="Gene3D" id="3.40.50.1820">
    <property type="entry name" value="alpha/beta hydrolase"/>
    <property type="match status" value="1"/>
</dbReference>
<dbReference type="EMBL" id="CP036268">
    <property type="protein sequence ID" value="QDT39310.1"/>
    <property type="molecule type" value="Genomic_DNA"/>
</dbReference>
<evidence type="ECO:0000256" key="1">
    <source>
        <dbReference type="SAM" id="MobiDB-lite"/>
    </source>
</evidence>
<dbReference type="Proteomes" id="UP000317318">
    <property type="component" value="Chromosome"/>
</dbReference>
<dbReference type="KEGG" id="svp:Pan189_37160"/>
<dbReference type="InterPro" id="IPR029058">
    <property type="entry name" value="AB_hydrolase_fold"/>
</dbReference>
<proteinExistence type="predicted"/>
<sequence>MNSSLAADLSNCHEFKKIRVPGAAKLRSPATPDLANLAFETDPLSNFFRNLTRCCEIIDKMELGSHFGPSLTFDERRPLDDRNRRCRLSSSVLSPPVLSPHLSSLIGQGVCLVAVATLLGISSGCRPIDSGRPDSVERDSSTEETAPPVPFLKRRAGWESTLVREGPAPQPFGEMTPPDGISEVTYLSGDLALKAWYASPKTTADRKVPGLVYFHSGFAFGPDDFEFVRPFLEAGFAVMTPMLRGENGNPGHFELFGREFNDGCNAVGWLADQPSVDSSRIYAFGHSVGGGVSALLSLAGESIPLRLSGSCGGLYPPEIFATGFAEICPFDPQDASECELRVLLGNERDMKTPHIAYLGLDDPLYRHADPAGETKLEIVNLLGDHFSSATLARDHFLRRVRDDASSVQLTAPSLPVVVPEPDIWSAVPDPVVEPVEFEVPPENVEVLLSENRECRFPSPTGRFATFGDYPSQFDLVDLYSLEVVARCRPGVNPNKAFAFDPQSRLVACISDTGRGSRPNTPLTHSKTAYLLIKSAETGDLIYRGRPIIDGEERSFPALNWVLDFVAEGRLISTVAPVEDPEKRHHGYEGIYSMEVNELRNPIRLEVEASQWGRHQFSPGRRYVLTMLPLGRLEVVDLVTGRKVGSVALPKIFNKEGGEESYASIRSNGFSRDGRSFAAQIATKVDKTFVDYLLCWEFTTGRLTQCLKLDYRKVPVDRLAGRRNLFFLEENRGYVINYGTTAISADDGKVIWIDRTQGFWTFPRQVLAGDYVTIQRPTNVVRGKSYEECPRLLTFQKVTENRTASDR</sequence>
<dbReference type="Pfam" id="PF02129">
    <property type="entry name" value="Peptidase_S15"/>
    <property type="match status" value="1"/>
</dbReference>
<organism evidence="3 4">
    <name type="scientific">Stratiformator vulcanicus</name>
    <dbReference type="NCBI Taxonomy" id="2527980"/>
    <lineage>
        <taxon>Bacteria</taxon>
        <taxon>Pseudomonadati</taxon>
        <taxon>Planctomycetota</taxon>
        <taxon>Planctomycetia</taxon>
        <taxon>Planctomycetales</taxon>
        <taxon>Planctomycetaceae</taxon>
        <taxon>Stratiformator</taxon>
    </lineage>
</organism>